<evidence type="ECO:0000256" key="1">
    <source>
        <dbReference type="SAM" id="MobiDB-lite"/>
    </source>
</evidence>
<dbReference type="RefSeq" id="XP_018699980.1">
    <property type="nucleotide sequence ID" value="XM_018852877.1"/>
</dbReference>
<dbReference type="Proteomes" id="UP000076744">
    <property type="component" value="Unassembled WGS sequence"/>
</dbReference>
<evidence type="ECO:0000313" key="2">
    <source>
        <dbReference type="EMBL" id="OAA52891.1"/>
    </source>
</evidence>
<keyword evidence="3" id="KW-1185">Reference proteome</keyword>
<feature type="region of interest" description="Disordered" evidence="1">
    <location>
        <begin position="159"/>
        <end position="181"/>
    </location>
</feature>
<accession>A0A167LBI5</accession>
<dbReference type="GeneID" id="30025566"/>
<dbReference type="STRING" id="1081104.A0A167LBI5"/>
<feature type="region of interest" description="Disordered" evidence="1">
    <location>
        <begin position="114"/>
        <end position="145"/>
    </location>
</feature>
<proteinExistence type="predicted"/>
<evidence type="ECO:0000313" key="3">
    <source>
        <dbReference type="Proteomes" id="UP000076744"/>
    </source>
</evidence>
<name>A0A167LBI5_CORFA</name>
<feature type="compositionally biased region" description="Low complexity" evidence="1">
    <location>
        <begin position="124"/>
        <end position="135"/>
    </location>
</feature>
<sequence length="206" mass="22394">MSSQNPFIAAGCKGAKDGLCNLNEFIEYISKEPLKGVAVTTEEFPDVESAVVQDAKKDYAVLVRKVGEKVTGKLDATPINKAELELFQQSGKKAFIAMDAVLKERGKAAIEKLRQQSQGRWPERPQLSRSSPSSTSKEKLQHAIGSSTAEWAALIEVQRRKEAPEQPAAEEEPKRELPRSAAAFRAQLAAAAASVAGGIHELNLRK</sequence>
<protein>
    <submittedName>
        <fullName evidence="2">Uncharacterized protein</fullName>
    </submittedName>
</protein>
<gene>
    <name evidence="2" type="ORF">ISF_09274</name>
</gene>
<organism evidence="2 3">
    <name type="scientific">Cordyceps fumosorosea (strain ARSEF 2679)</name>
    <name type="common">Isaria fumosorosea</name>
    <dbReference type="NCBI Taxonomy" id="1081104"/>
    <lineage>
        <taxon>Eukaryota</taxon>
        <taxon>Fungi</taxon>
        <taxon>Dikarya</taxon>
        <taxon>Ascomycota</taxon>
        <taxon>Pezizomycotina</taxon>
        <taxon>Sordariomycetes</taxon>
        <taxon>Hypocreomycetidae</taxon>
        <taxon>Hypocreales</taxon>
        <taxon>Cordycipitaceae</taxon>
        <taxon>Cordyceps</taxon>
    </lineage>
</organism>
<reference evidence="2 3" key="1">
    <citation type="journal article" date="2016" name="Genome Biol. Evol.">
        <title>Divergent and convergent evolution of fungal pathogenicity.</title>
        <authorList>
            <person name="Shang Y."/>
            <person name="Xiao G."/>
            <person name="Zheng P."/>
            <person name="Cen K."/>
            <person name="Zhan S."/>
            <person name="Wang C."/>
        </authorList>
    </citation>
    <scope>NUCLEOTIDE SEQUENCE [LARGE SCALE GENOMIC DNA]</scope>
    <source>
        <strain evidence="2 3">ARSEF 2679</strain>
    </source>
</reference>
<comment type="caution">
    <text evidence="2">The sequence shown here is derived from an EMBL/GenBank/DDBJ whole genome shotgun (WGS) entry which is preliminary data.</text>
</comment>
<dbReference type="EMBL" id="AZHB01000044">
    <property type="protein sequence ID" value="OAA52891.1"/>
    <property type="molecule type" value="Genomic_DNA"/>
</dbReference>
<dbReference type="AlphaFoldDB" id="A0A167LBI5"/>